<comment type="caution">
    <text evidence="5">The sequence shown here is derived from an EMBL/GenBank/DDBJ whole genome shotgun (WGS) entry which is preliminary data.</text>
</comment>
<dbReference type="Proteomes" id="UP000253551">
    <property type="component" value="Unassembled WGS sequence"/>
</dbReference>
<keyword evidence="6" id="KW-1185">Reference proteome</keyword>
<keyword evidence="2" id="KW-0436">Ligase</keyword>
<dbReference type="GO" id="GO:0019748">
    <property type="term" value="P:secondary metabolic process"/>
    <property type="evidence" value="ECO:0007669"/>
    <property type="project" value="TreeGrafter"/>
</dbReference>
<dbReference type="GO" id="GO:0016405">
    <property type="term" value="F:CoA-ligase activity"/>
    <property type="evidence" value="ECO:0007669"/>
    <property type="project" value="TreeGrafter"/>
</dbReference>
<feature type="transmembrane region" description="Helical" evidence="3">
    <location>
        <begin position="244"/>
        <end position="267"/>
    </location>
</feature>
<feature type="domain" description="AMP-dependent synthetase/ligase" evidence="4">
    <location>
        <begin position="43"/>
        <end position="400"/>
    </location>
</feature>
<evidence type="ECO:0000256" key="1">
    <source>
        <dbReference type="ARBA" id="ARBA00006432"/>
    </source>
</evidence>
<evidence type="ECO:0000259" key="4">
    <source>
        <dbReference type="Pfam" id="PF00501"/>
    </source>
</evidence>
<reference evidence="5 6" key="1">
    <citation type="journal article" date="2018" name="G3 (Bethesda)">
        <title>Phylogenetic and Phylogenomic Definition of Rhizopus Species.</title>
        <authorList>
            <person name="Gryganskyi A.P."/>
            <person name="Golan J."/>
            <person name="Dolatabadi S."/>
            <person name="Mondo S."/>
            <person name="Robb S."/>
            <person name="Idnurm A."/>
            <person name="Muszewska A."/>
            <person name="Steczkiewicz K."/>
            <person name="Masonjones S."/>
            <person name="Liao H.L."/>
            <person name="Gajdeczka M.T."/>
            <person name="Anike F."/>
            <person name="Vuek A."/>
            <person name="Anishchenko I.M."/>
            <person name="Voigt K."/>
            <person name="de Hoog G.S."/>
            <person name="Smith M.E."/>
            <person name="Heitman J."/>
            <person name="Vilgalys R."/>
            <person name="Stajich J.E."/>
        </authorList>
    </citation>
    <scope>NUCLEOTIDE SEQUENCE [LARGE SCALE GENOMIC DNA]</scope>
    <source>
        <strain evidence="5 6">LSU 92-RS-03</strain>
    </source>
</reference>
<protein>
    <recommendedName>
        <fullName evidence="4">AMP-dependent synthetase/ligase domain-containing protein</fullName>
    </recommendedName>
</protein>
<dbReference type="PANTHER" id="PTHR24096">
    <property type="entry name" value="LONG-CHAIN-FATTY-ACID--COA LIGASE"/>
    <property type="match status" value="1"/>
</dbReference>
<keyword evidence="3" id="KW-0472">Membrane</keyword>
<dbReference type="Gene3D" id="2.30.38.10">
    <property type="entry name" value="Luciferase, Domain 3"/>
    <property type="match status" value="1"/>
</dbReference>
<dbReference type="SUPFAM" id="SSF56801">
    <property type="entry name" value="Acetyl-CoA synthetase-like"/>
    <property type="match status" value="1"/>
</dbReference>
<proteinExistence type="inferred from homology"/>
<dbReference type="PANTHER" id="PTHR24096:SF149">
    <property type="entry name" value="AMP-BINDING DOMAIN-CONTAINING PROTEIN-RELATED"/>
    <property type="match status" value="1"/>
</dbReference>
<evidence type="ECO:0000313" key="6">
    <source>
        <dbReference type="Proteomes" id="UP000253551"/>
    </source>
</evidence>
<evidence type="ECO:0000256" key="3">
    <source>
        <dbReference type="SAM" id="Phobius"/>
    </source>
</evidence>
<accession>A0A367INM9</accession>
<comment type="similarity">
    <text evidence="1">Belongs to the ATP-dependent AMP-binding enzyme family.</text>
</comment>
<keyword evidence="3" id="KW-0812">Transmembrane</keyword>
<dbReference type="Pfam" id="PF00501">
    <property type="entry name" value="AMP-binding"/>
    <property type="match status" value="1"/>
</dbReference>
<name>A0A367INM9_RHIST</name>
<dbReference type="Gene3D" id="3.40.50.980">
    <property type="match status" value="2"/>
</dbReference>
<dbReference type="AlphaFoldDB" id="A0A367INM9"/>
<evidence type="ECO:0000256" key="2">
    <source>
        <dbReference type="ARBA" id="ARBA00022598"/>
    </source>
</evidence>
<dbReference type="STRING" id="4846.A0A367INM9"/>
<gene>
    <name evidence="5" type="ORF">CU098_002233</name>
</gene>
<sequence>MTVIKDQESIVFRDEKLVTNIPGEILLFDMLFTAKHRDLPAETPLYVDIKNPNNALSYGQVKEQALKCAASFKREFNLQRGDVIAVCSPDNIQCPILFFASLVAGCVFSPLRHSSLSSPEEIAYDLDTIRPKLLVLHHTETKTLTTAKNAGIPNILVFSPEKESDIPTGIRTLDEALLSSNELAKPYAYTKDEILNTPCCLYFTSGSTGKRKAVMLSQNVLVSLLLYNTTPLSPSIKHLAPNTFSFVSSLITCVIFTVYFGMSVYILDKKQQTLIDICEAVEKYQISLLSMAPYMAYGLVKEPEVTKKYNLSSVKIVGVGGSSLDKSMASLIKQNTGLVLINFYGMTECPGIFENNPDWTLLGSVGRLGSRSSLRIVSADGKDLPTGQMGELRVKGPTTTL</sequence>
<evidence type="ECO:0000313" key="5">
    <source>
        <dbReference type="EMBL" id="RCH79294.1"/>
    </source>
</evidence>
<keyword evidence="3" id="KW-1133">Transmembrane helix</keyword>
<dbReference type="EMBL" id="PJQM01006670">
    <property type="protein sequence ID" value="RCH79294.1"/>
    <property type="molecule type" value="Genomic_DNA"/>
</dbReference>
<feature type="non-terminal residue" evidence="5">
    <location>
        <position position="401"/>
    </location>
</feature>
<organism evidence="5 6">
    <name type="scientific">Rhizopus stolonifer</name>
    <name type="common">Rhizopus nigricans</name>
    <dbReference type="NCBI Taxonomy" id="4846"/>
    <lineage>
        <taxon>Eukaryota</taxon>
        <taxon>Fungi</taxon>
        <taxon>Fungi incertae sedis</taxon>
        <taxon>Mucoromycota</taxon>
        <taxon>Mucoromycotina</taxon>
        <taxon>Mucoromycetes</taxon>
        <taxon>Mucorales</taxon>
        <taxon>Mucorineae</taxon>
        <taxon>Rhizopodaceae</taxon>
        <taxon>Rhizopus</taxon>
    </lineage>
</organism>
<dbReference type="InterPro" id="IPR000873">
    <property type="entry name" value="AMP-dep_synth/lig_dom"/>
</dbReference>
<dbReference type="OrthoDB" id="10253869at2759"/>